<dbReference type="InterPro" id="IPR028364">
    <property type="entry name" value="Ribosomal_uL1/biogenesis"/>
</dbReference>
<dbReference type="GO" id="GO:0006417">
    <property type="term" value="P:regulation of translation"/>
    <property type="evidence" value="ECO:0007669"/>
    <property type="project" value="UniProtKB-KW"/>
</dbReference>
<dbReference type="PROSITE" id="PS01199">
    <property type="entry name" value="RIBOSOMAL_L1"/>
    <property type="match status" value="1"/>
</dbReference>
<dbReference type="NCBIfam" id="TIGR01169">
    <property type="entry name" value="rplA_bact"/>
    <property type="match status" value="1"/>
</dbReference>
<dbReference type="GO" id="GO:0003735">
    <property type="term" value="F:structural constituent of ribosome"/>
    <property type="evidence" value="ECO:0007669"/>
    <property type="project" value="InterPro"/>
</dbReference>
<organism evidence="9 10">
    <name type="scientific">Candidatus Magasanikbacteria bacterium GW2011_GWA2_45_39</name>
    <dbReference type="NCBI Taxonomy" id="1619041"/>
    <lineage>
        <taxon>Bacteria</taxon>
        <taxon>Candidatus Magasanikiibacteriota</taxon>
    </lineage>
</organism>
<dbReference type="InterPro" id="IPR002143">
    <property type="entry name" value="Ribosomal_uL1"/>
</dbReference>
<dbReference type="InterPro" id="IPR023673">
    <property type="entry name" value="Ribosomal_uL1_CS"/>
</dbReference>
<dbReference type="GO" id="GO:0006412">
    <property type="term" value="P:translation"/>
    <property type="evidence" value="ECO:0007669"/>
    <property type="project" value="InterPro"/>
</dbReference>
<keyword evidence="5" id="KW-0694">RNA-binding</keyword>
<evidence type="ECO:0000256" key="1">
    <source>
        <dbReference type="ARBA" id="ARBA00010531"/>
    </source>
</evidence>
<evidence type="ECO:0000256" key="4">
    <source>
        <dbReference type="ARBA" id="ARBA00022845"/>
    </source>
</evidence>
<keyword evidence="4" id="KW-0810">Translation regulation</keyword>
<keyword evidence="7 8" id="KW-0687">Ribonucleoprotein</keyword>
<evidence type="ECO:0000256" key="3">
    <source>
        <dbReference type="ARBA" id="ARBA00022730"/>
    </source>
</evidence>
<keyword evidence="2" id="KW-0678">Repressor</keyword>
<dbReference type="Proteomes" id="UP000033999">
    <property type="component" value="Unassembled WGS sequence"/>
</dbReference>
<feature type="non-terminal residue" evidence="9">
    <location>
        <position position="226"/>
    </location>
</feature>
<dbReference type="InterPro" id="IPR016095">
    <property type="entry name" value="Ribosomal_uL1_3-a/b-sand"/>
</dbReference>
<dbReference type="PIRSF" id="PIRSF002155">
    <property type="entry name" value="Ribosomal_L1"/>
    <property type="match status" value="1"/>
</dbReference>
<dbReference type="PANTHER" id="PTHR36427">
    <property type="entry name" value="54S RIBOSOMAL PROTEIN L1, MITOCHONDRIAL"/>
    <property type="match status" value="1"/>
</dbReference>
<dbReference type="FunFam" id="3.40.50.790:FF:000001">
    <property type="entry name" value="50S ribosomal protein L1"/>
    <property type="match status" value="1"/>
</dbReference>
<name>A0A0G1MEV9_9BACT</name>
<accession>A0A0G1MEV9</accession>
<dbReference type="GO" id="GO:0019843">
    <property type="term" value="F:rRNA binding"/>
    <property type="evidence" value="ECO:0007669"/>
    <property type="project" value="UniProtKB-KW"/>
</dbReference>
<dbReference type="Gene3D" id="3.40.50.790">
    <property type="match status" value="1"/>
</dbReference>
<dbReference type="Gene3D" id="3.30.190.20">
    <property type="match status" value="1"/>
</dbReference>
<dbReference type="InterPro" id="IPR023674">
    <property type="entry name" value="Ribosomal_uL1-like"/>
</dbReference>
<sequence length="226" mass="24273">MKGKKYIAAKAKIDSKKSYTPDEAVALVKETSAAKFDATVELHCHLGIDPKKGDQLVRGTMTLPHTVGKPKRVIAFVEEAKTEDAKSAGADVVATQDTIDELIKTGKIDFDIAVATPAMMPKLAKLAKILGPKGLMPNPKTETVSPDVKKMIESLKKGKMSFKNDDTANLHLAIGKVSWDTEKISANLNAALETIKKYKPATSKGTYLQNVVITTTMGPGIKVAVI</sequence>
<keyword evidence="6 8" id="KW-0689">Ribosomal protein</keyword>
<dbReference type="CDD" id="cd00403">
    <property type="entry name" value="Ribosomal_L1"/>
    <property type="match status" value="1"/>
</dbReference>
<evidence type="ECO:0000256" key="2">
    <source>
        <dbReference type="ARBA" id="ARBA00022491"/>
    </source>
</evidence>
<evidence type="ECO:0000256" key="6">
    <source>
        <dbReference type="ARBA" id="ARBA00022980"/>
    </source>
</evidence>
<comment type="caution">
    <text evidence="9">The sequence shown here is derived from an EMBL/GenBank/DDBJ whole genome shotgun (WGS) entry which is preliminary data.</text>
</comment>
<evidence type="ECO:0000313" key="10">
    <source>
        <dbReference type="Proteomes" id="UP000033999"/>
    </source>
</evidence>
<proteinExistence type="inferred from homology"/>
<dbReference type="GO" id="GO:0015934">
    <property type="term" value="C:large ribosomal subunit"/>
    <property type="evidence" value="ECO:0007669"/>
    <property type="project" value="InterPro"/>
</dbReference>
<dbReference type="HAMAP" id="MF_01318_B">
    <property type="entry name" value="Ribosomal_uL1_B"/>
    <property type="match status" value="1"/>
</dbReference>
<comment type="similarity">
    <text evidence="1 8">Belongs to the universal ribosomal protein uL1 family.</text>
</comment>
<dbReference type="AlphaFoldDB" id="A0A0G1MEV9"/>
<dbReference type="EMBL" id="LCKX01000022">
    <property type="protein sequence ID" value="KKU06784.1"/>
    <property type="molecule type" value="Genomic_DNA"/>
</dbReference>
<evidence type="ECO:0000256" key="8">
    <source>
        <dbReference type="RuleBase" id="RU000659"/>
    </source>
</evidence>
<evidence type="ECO:0000256" key="7">
    <source>
        <dbReference type="ARBA" id="ARBA00023274"/>
    </source>
</evidence>
<dbReference type="Pfam" id="PF00687">
    <property type="entry name" value="Ribosomal_L1"/>
    <property type="match status" value="1"/>
</dbReference>
<reference evidence="9 10" key="1">
    <citation type="journal article" date="2015" name="Nature">
        <title>rRNA introns, odd ribosomes, and small enigmatic genomes across a large radiation of phyla.</title>
        <authorList>
            <person name="Brown C.T."/>
            <person name="Hug L.A."/>
            <person name="Thomas B.C."/>
            <person name="Sharon I."/>
            <person name="Castelle C.J."/>
            <person name="Singh A."/>
            <person name="Wilkins M.J."/>
            <person name="Williams K.H."/>
            <person name="Banfield J.F."/>
        </authorList>
    </citation>
    <scope>NUCLEOTIDE SEQUENCE [LARGE SCALE GENOMIC DNA]</scope>
</reference>
<dbReference type="PANTHER" id="PTHR36427:SF3">
    <property type="entry name" value="LARGE RIBOSOMAL SUBUNIT PROTEIN UL1M"/>
    <property type="match status" value="1"/>
</dbReference>
<keyword evidence="3" id="KW-0699">rRNA-binding</keyword>
<evidence type="ECO:0000313" key="9">
    <source>
        <dbReference type="EMBL" id="KKU06784.1"/>
    </source>
</evidence>
<gene>
    <name evidence="9" type="ORF">UX10_C0022G0001</name>
</gene>
<dbReference type="SUPFAM" id="SSF56808">
    <property type="entry name" value="Ribosomal protein L1"/>
    <property type="match status" value="1"/>
</dbReference>
<evidence type="ECO:0000256" key="5">
    <source>
        <dbReference type="ARBA" id="ARBA00022884"/>
    </source>
</evidence>
<protein>
    <recommendedName>
        <fullName evidence="8">Ribosomal protein</fullName>
    </recommendedName>
</protein>
<dbReference type="InterPro" id="IPR005878">
    <property type="entry name" value="Ribosom_uL1_bac-type"/>
</dbReference>